<protein>
    <submittedName>
        <fullName evidence="2">FkbM family methyltransferase</fullName>
    </submittedName>
</protein>
<dbReference type="GO" id="GO:0008168">
    <property type="term" value="F:methyltransferase activity"/>
    <property type="evidence" value="ECO:0007669"/>
    <property type="project" value="UniProtKB-KW"/>
</dbReference>
<dbReference type="AlphaFoldDB" id="A0A9Q9MKZ4"/>
<evidence type="ECO:0000313" key="2">
    <source>
        <dbReference type="EMBL" id="UWZ58450.1"/>
    </source>
</evidence>
<dbReference type="PANTHER" id="PTHR34203:SF13">
    <property type="entry name" value="EXPRESSED PROTEIN"/>
    <property type="match status" value="1"/>
</dbReference>
<reference evidence="2" key="1">
    <citation type="submission" date="2021-04" db="EMBL/GenBank/DDBJ databases">
        <title>Dactylosporangium aurantiacum NRRL B-8018 full assembly.</title>
        <authorList>
            <person name="Hartkoorn R.C."/>
            <person name="Beaudoing E."/>
            <person name="Hot D."/>
        </authorList>
    </citation>
    <scope>NUCLEOTIDE SEQUENCE</scope>
    <source>
        <strain evidence="2">NRRL B-8018</strain>
    </source>
</reference>
<keyword evidence="2" id="KW-0808">Transferase</keyword>
<evidence type="ECO:0000313" key="3">
    <source>
        <dbReference type="Proteomes" id="UP001058003"/>
    </source>
</evidence>
<dbReference type="Gene3D" id="3.40.50.150">
    <property type="entry name" value="Vaccinia Virus protein VP39"/>
    <property type="match status" value="1"/>
</dbReference>
<dbReference type="InterPro" id="IPR006342">
    <property type="entry name" value="FkbM_mtfrase"/>
</dbReference>
<gene>
    <name evidence="2" type="ORF">Daura_21085</name>
</gene>
<keyword evidence="3" id="KW-1185">Reference proteome</keyword>
<keyword evidence="2" id="KW-0489">Methyltransferase</keyword>
<sequence>MSPSGETATLAPPAVTAGPDDFVLPNGMVVAHQRAYETTYLYDEIFARNCYLQHGITLPPGAVVLDIGANIGMFSMFVARQCPDATIHAVEPAPALIGVLRTNLARHAPGGVAHHCGVSAQDGSMQFTYYPNSSVFSGFHADTAIDRAVLRKVIENAAEESGETEPVPDFLLDDLLQNRLHAERHEIATRSVSSLIAECGLERVDLLKIDAERSELAALDGITDADWSKIRQVALESHGGAAEHDLLAEILRRRGFDVVVDTYGPLRDTGFANIFARRAD</sequence>
<accession>A0A9Q9MKZ4</accession>
<feature type="domain" description="Methyltransferase FkbM" evidence="1">
    <location>
        <begin position="66"/>
        <end position="257"/>
    </location>
</feature>
<dbReference type="SUPFAM" id="SSF53335">
    <property type="entry name" value="S-adenosyl-L-methionine-dependent methyltransferases"/>
    <property type="match status" value="1"/>
</dbReference>
<dbReference type="PANTHER" id="PTHR34203">
    <property type="entry name" value="METHYLTRANSFERASE, FKBM FAMILY PROTEIN"/>
    <property type="match status" value="1"/>
</dbReference>
<dbReference type="NCBIfam" id="TIGR01444">
    <property type="entry name" value="fkbM_fam"/>
    <property type="match status" value="1"/>
</dbReference>
<dbReference type="EMBL" id="CP073767">
    <property type="protein sequence ID" value="UWZ58450.1"/>
    <property type="molecule type" value="Genomic_DNA"/>
</dbReference>
<dbReference type="Proteomes" id="UP001058003">
    <property type="component" value="Chromosome"/>
</dbReference>
<evidence type="ECO:0000259" key="1">
    <source>
        <dbReference type="Pfam" id="PF05050"/>
    </source>
</evidence>
<dbReference type="Pfam" id="PF05050">
    <property type="entry name" value="Methyltransf_21"/>
    <property type="match status" value="1"/>
</dbReference>
<organism evidence="2 3">
    <name type="scientific">Dactylosporangium aurantiacum</name>
    <dbReference type="NCBI Taxonomy" id="35754"/>
    <lineage>
        <taxon>Bacteria</taxon>
        <taxon>Bacillati</taxon>
        <taxon>Actinomycetota</taxon>
        <taxon>Actinomycetes</taxon>
        <taxon>Micromonosporales</taxon>
        <taxon>Micromonosporaceae</taxon>
        <taxon>Dactylosporangium</taxon>
    </lineage>
</organism>
<dbReference type="OrthoDB" id="424472at2"/>
<proteinExistence type="predicted"/>
<dbReference type="KEGG" id="daur:Daura_21085"/>
<dbReference type="InterPro" id="IPR029063">
    <property type="entry name" value="SAM-dependent_MTases_sf"/>
</dbReference>
<name>A0A9Q9MKZ4_9ACTN</name>
<dbReference type="RefSeq" id="WP_052388112.1">
    <property type="nucleotide sequence ID" value="NZ_CP073767.1"/>
</dbReference>
<dbReference type="GO" id="GO:0032259">
    <property type="term" value="P:methylation"/>
    <property type="evidence" value="ECO:0007669"/>
    <property type="project" value="UniProtKB-KW"/>
</dbReference>
<dbReference type="InterPro" id="IPR052514">
    <property type="entry name" value="SAM-dependent_MTase"/>
</dbReference>